<dbReference type="PRINTS" id="PR00722">
    <property type="entry name" value="CHYMOTRYPSIN"/>
</dbReference>
<dbReference type="SMART" id="SM00020">
    <property type="entry name" value="Tryp_SPc"/>
    <property type="match status" value="1"/>
</dbReference>
<comment type="caution">
    <text evidence="7">The sequence shown here is derived from an EMBL/GenBank/DDBJ whole genome shotgun (WGS) entry which is preliminary data.</text>
</comment>
<name>A0AAN7ZHC5_9COLE</name>
<keyword evidence="2" id="KW-1015">Disulfide bond</keyword>
<reference evidence="7 8" key="1">
    <citation type="journal article" date="2024" name="Insects">
        <title>An Improved Chromosome-Level Genome Assembly of the Firefly Pyrocoelia pectoralis.</title>
        <authorList>
            <person name="Fu X."/>
            <person name="Meyer-Rochow V.B."/>
            <person name="Ballantyne L."/>
            <person name="Zhu X."/>
        </authorList>
    </citation>
    <scope>NUCLEOTIDE SEQUENCE [LARGE SCALE GENOMIC DNA]</scope>
    <source>
        <strain evidence="7">XCY_ONT2</strain>
    </source>
</reference>
<dbReference type="PROSITE" id="PS50240">
    <property type="entry name" value="TRYPSIN_DOM"/>
    <property type="match status" value="1"/>
</dbReference>
<dbReference type="GO" id="GO:0004252">
    <property type="term" value="F:serine-type endopeptidase activity"/>
    <property type="evidence" value="ECO:0007669"/>
    <property type="project" value="InterPro"/>
</dbReference>
<keyword evidence="8" id="KW-1185">Reference proteome</keyword>
<dbReference type="AlphaFoldDB" id="A0AAN7ZHC5"/>
<evidence type="ECO:0000256" key="2">
    <source>
        <dbReference type="ARBA" id="ARBA00023157"/>
    </source>
</evidence>
<feature type="signal peptide" evidence="5">
    <location>
        <begin position="1"/>
        <end position="18"/>
    </location>
</feature>
<dbReference type="InterPro" id="IPR009003">
    <property type="entry name" value="Peptidase_S1_PA"/>
</dbReference>
<comment type="similarity">
    <text evidence="4">Belongs to the peptidase S1 family. CLIP subfamily.</text>
</comment>
<feature type="chain" id="PRO_5042814377" description="Peptidase S1 domain-containing protein" evidence="5">
    <location>
        <begin position="19"/>
        <end position="275"/>
    </location>
</feature>
<keyword evidence="3" id="KW-0325">Glycoprotein</keyword>
<sequence length="275" mass="30519">MFARIYFFLLMGCAFTYGKDVLPEKPDCGQQIVDSGMELRRVAKEGEFPWTVLLKYEGANPFKCVGSLINDRYVLTSSVCVTAKNQKVISALLGVHVLSESPYSEEYGIEKIIPHGDFKKGKKEFNHDIALIKLNTTVRFSDYIKPVCLPTKGASLVQPEGKVITTGWGKNTEGDQVTTKKVVVRRVITNEVCGEAFAKYNITITDYLLCTDSLKDYKDSTCSGDGGAPVVFKDEGTWYQEGIVSFGSTCGHDFPDGNTRVSKYIAWINEKLGQN</sequence>
<dbReference type="InterPro" id="IPR001254">
    <property type="entry name" value="Trypsin_dom"/>
</dbReference>
<dbReference type="InterPro" id="IPR043504">
    <property type="entry name" value="Peptidase_S1_PA_chymotrypsin"/>
</dbReference>
<dbReference type="SUPFAM" id="SSF50494">
    <property type="entry name" value="Trypsin-like serine proteases"/>
    <property type="match status" value="1"/>
</dbReference>
<dbReference type="InterPro" id="IPR051487">
    <property type="entry name" value="Ser/Thr_Proteases_Immune/Dev"/>
</dbReference>
<dbReference type="FunFam" id="2.40.10.10:FF:000028">
    <property type="entry name" value="Serine protease easter"/>
    <property type="match status" value="1"/>
</dbReference>
<evidence type="ECO:0000256" key="5">
    <source>
        <dbReference type="SAM" id="SignalP"/>
    </source>
</evidence>
<dbReference type="PANTHER" id="PTHR24256">
    <property type="entry name" value="TRYPTASE-RELATED"/>
    <property type="match status" value="1"/>
</dbReference>
<evidence type="ECO:0000256" key="3">
    <source>
        <dbReference type="ARBA" id="ARBA00023180"/>
    </source>
</evidence>
<dbReference type="Gene3D" id="2.40.10.10">
    <property type="entry name" value="Trypsin-like serine proteases"/>
    <property type="match status" value="1"/>
</dbReference>
<dbReference type="EMBL" id="JAVRBK010000005">
    <property type="protein sequence ID" value="KAK5643982.1"/>
    <property type="molecule type" value="Genomic_DNA"/>
</dbReference>
<evidence type="ECO:0000256" key="1">
    <source>
        <dbReference type="ARBA" id="ARBA00022729"/>
    </source>
</evidence>
<feature type="domain" description="Peptidase S1" evidence="6">
    <location>
        <begin position="33"/>
        <end position="273"/>
    </location>
</feature>
<dbReference type="InterPro" id="IPR001314">
    <property type="entry name" value="Peptidase_S1A"/>
</dbReference>
<evidence type="ECO:0000256" key="4">
    <source>
        <dbReference type="ARBA" id="ARBA00024195"/>
    </source>
</evidence>
<accession>A0AAN7ZHC5</accession>
<dbReference type="Pfam" id="PF00089">
    <property type="entry name" value="Trypsin"/>
    <property type="match status" value="1"/>
</dbReference>
<dbReference type="Proteomes" id="UP001329430">
    <property type="component" value="Chromosome 5"/>
</dbReference>
<evidence type="ECO:0000313" key="7">
    <source>
        <dbReference type="EMBL" id="KAK5643982.1"/>
    </source>
</evidence>
<dbReference type="GO" id="GO:0006508">
    <property type="term" value="P:proteolysis"/>
    <property type="evidence" value="ECO:0007669"/>
    <property type="project" value="InterPro"/>
</dbReference>
<keyword evidence="1 5" id="KW-0732">Signal</keyword>
<gene>
    <name evidence="7" type="ORF">RI129_007827</name>
</gene>
<evidence type="ECO:0000259" key="6">
    <source>
        <dbReference type="PROSITE" id="PS50240"/>
    </source>
</evidence>
<proteinExistence type="inferred from homology"/>
<dbReference type="CDD" id="cd00190">
    <property type="entry name" value="Tryp_SPc"/>
    <property type="match status" value="1"/>
</dbReference>
<protein>
    <recommendedName>
        <fullName evidence="6">Peptidase S1 domain-containing protein</fullName>
    </recommendedName>
</protein>
<organism evidence="7 8">
    <name type="scientific">Pyrocoelia pectoralis</name>
    <dbReference type="NCBI Taxonomy" id="417401"/>
    <lineage>
        <taxon>Eukaryota</taxon>
        <taxon>Metazoa</taxon>
        <taxon>Ecdysozoa</taxon>
        <taxon>Arthropoda</taxon>
        <taxon>Hexapoda</taxon>
        <taxon>Insecta</taxon>
        <taxon>Pterygota</taxon>
        <taxon>Neoptera</taxon>
        <taxon>Endopterygota</taxon>
        <taxon>Coleoptera</taxon>
        <taxon>Polyphaga</taxon>
        <taxon>Elateriformia</taxon>
        <taxon>Elateroidea</taxon>
        <taxon>Lampyridae</taxon>
        <taxon>Lampyrinae</taxon>
        <taxon>Pyrocoelia</taxon>
    </lineage>
</organism>
<evidence type="ECO:0000313" key="8">
    <source>
        <dbReference type="Proteomes" id="UP001329430"/>
    </source>
</evidence>